<dbReference type="Gene3D" id="2.30.30.40">
    <property type="entry name" value="SH3 Domains"/>
    <property type="match status" value="1"/>
</dbReference>
<dbReference type="SMART" id="SM00260">
    <property type="entry name" value="CheW"/>
    <property type="match status" value="1"/>
</dbReference>
<dbReference type="OrthoDB" id="9794382at2"/>
<proteinExistence type="predicted"/>
<dbReference type="GO" id="GO:0005829">
    <property type="term" value="C:cytosol"/>
    <property type="evidence" value="ECO:0007669"/>
    <property type="project" value="TreeGrafter"/>
</dbReference>
<comment type="subcellular location">
    <subcellularLocation>
        <location evidence="1">Cytoplasm</location>
    </subcellularLocation>
</comment>
<dbReference type="PANTHER" id="PTHR22617">
    <property type="entry name" value="CHEMOTAXIS SENSOR HISTIDINE KINASE-RELATED"/>
    <property type="match status" value="1"/>
</dbReference>
<evidence type="ECO:0000259" key="5">
    <source>
        <dbReference type="PROSITE" id="PS50851"/>
    </source>
</evidence>
<dbReference type="InterPro" id="IPR036061">
    <property type="entry name" value="CheW-like_dom_sf"/>
</dbReference>
<dbReference type="PANTHER" id="PTHR22617:SF23">
    <property type="entry name" value="CHEMOTAXIS PROTEIN CHEW"/>
    <property type="match status" value="1"/>
</dbReference>
<keyword evidence="7" id="KW-1185">Reference proteome</keyword>
<dbReference type="Proteomes" id="UP000248132">
    <property type="component" value="Unassembled WGS sequence"/>
</dbReference>
<name>A0A318XT22_9FIRM</name>
<protein>
    <recommendedName>
        <fullName evidence="2">Chemotaxis protein CheW</fullName>
    </recommendedName>
</protein>
<keyword evidence="4" id="KW-0145">Chemotaxis</keyword>
<dbReference type="InterPro" id="IPR039315">
    <property type="entry name" value="CheW"/>
</dbReference>
<dbReference type="Pfam" id="PF01584">
    <property type="entry name" value="CheW"/>
    <property type="match status" value="1"/>
</dbReference>
<comment type="caution">
    <text evidence="6">The sequence shown here is derived from an EMBL/GenBank/DDBJ whole genome shotgun (WGS) entry which is preliminary data.</text>
</comment>
<evidence type="ECO:0000256" key="1">
    <source>
        <dbReference type="ARBA" id="ARBA00004496"/>
    </source>
</evidence>
<dbReference type="SUPFAM" id="SSF50341">
    <property type="entry name" value="CheW-like"/>
    <property type="match status" value="1"/>
</dbReference>
<dbReference type="InterPro" id="IPR002545">
    <property type="entry name" value="CheW-lke_dom"/>
</dbReference>
<evidence type="ECO:0000313" key="7">
    <source>
        <dbReference type="Proteomes" id="UP000248132"/>
    </source>
</evidence>
<dbReference type="RefSeq" id="WP_110460522.1">
    <property type="nucleotide sequence ID" value="NZ_QKMR01000002.1"/>
</dbReference>
<dbReference type="CDD" id="cd00732">
    <property type="entry name" value="CheW"/>
    <property type="match status" value="1"/>
</dbReference>
<feature type="domain" description="CheW-like" evidence="5">
    <location>
        <begin position="11"/>
        <end position="148"/>
    </location>
</feature>
<dbReference type="GO" id="GO:0007165">
    <property type="term" value="P:signal transduction"/>
    <property type="evidence" value="ECO:0007669"/>
    <property type="project" value="InterPro"/>
</dbReference>
<evidence type="ECO:0000256" key="4">
    <source>
        <dbReference type="ARBA" id="ARBA00022500"/>
    </source>
</evidence>
<dbReference type="GO" id="GO:0006935">
    <property type="term" value="P:chemotaxis"/>
    <property type="evidence" value="ECO:0007669"/>
    <property type="project" value="UniProtKB-KW"/>
</dbReference>
<dbReference type="Gene3D" id="2.40.50.180">
    <property type="entry name" value="CheA-289, Domain 4"/>
    <property type="match status" value="1"/>
</dbReference>
<dbReference type="AlphaFoldDB" id="A0A318XT22"/>
<accession>A0A318XT22</accession>
<evidence type="ECO:0000313" key="6">
    <source>
        <dbReference type="EMBL" id="PYG89842.1"/>
    </source>
</evidence>
<evidence type="ECO:0000256" key="3">
    <source>
        <dbReference type="ARBA" id="ARBA00022490"/>
    </source>
</evidence>
<sequence length="148" mass="16605">MTDEQVYEFETKQFIVFSLGDEQFGIDSLKITTIDRMKTITRVPKTPDFVKGVINLRGDIIPVMDLRAKFNLPPTEETEETRIIILKLEEVSIGVVVDQVLQTIQLTSDSIESASSLINNADSDYILGIGKVDGEIVTLLNFEKLVKL</sequence>
<gene>
    <name evidence="6" type="ORF">LY28_00439</name>
</gene>
<evidence type="ECO:0000256" key="2">
    <source>
        <dbReference type="ARBA" id="ARBA00021483"/>
    </source>
</evidence>
<dbReference type="FunFam" id="2.40.50.180:FF:000002">
    <property type="entry name" value="Chemotaxis protein CheW"/>
    <property type="match status" value="1"/>
</dbReference>
<dbReference type="PROSITE" id="PS50851">
    <property type="entry name" value="CHEW"/>
    <property type="match status" value="1"/>
</dbReference>
<reference evidence="6 7" key="1">
    <citation type="submission" date="2018-06" db="EMBL/GenBank/DDBJ databases">
        <title>Genomic Encyclopedia of Type Strains, Phase I: the one thousand microbial genomes (KMG-I) project.</title>
        <authorList>
            <person name="Kyrpides N."/>
        </authorList>
    </citation>
    <scope>NUCLEOTIDE SEQUENCE [LARGE SCALE GENOMIC DNA]</scope>
    <source>
        <strain evidence="6 7">DSM 19573</strain>
    </source>
</reference>
<organism evidence="6 7">
    <name type="scientific">Ruminiclostridium sufflavum DSM 19573</name>
    <dbReference type="NCBI Taxonomy" id="1121337"/>
    <lineage>
        <taxon>Bacteria</taxon>
        <taxon>Bacillati</taxon>
        <taxon>Bacillota</taxon>
        <taxon>Clostridia</taxon>
        <taxon>Eubacteriales</taxon>
        <taxon>Oscillospiraceae</taxon>
        <taxon>Ruminiclostridium</taxon>
    </lineage>
</organism>
<dbReference type="EMBL" id="QKMR01000002">
    <property type="protein sequence ID" value="PYG89842.1"/>
    <property type="molecule type" value="Genomic_DNA"/>
</dbReference>
<keyword evidence="3" id="KW-0963">Cytoplasm</keyword>